<dbReference type="Proteomes" id="UP000250796">
    <property type="component" value="Chromosome MESINF"/>
</dbReference>
<dbReference type="PANTHER" id="PTHR42865:SF7">
    <property type="entry name" value="PROTON_GLUTAMATE-ASPARTATE SYMPORTER"/>
    <property type="match status" value="1"/>
</dbReference>
<dbReference type="Pfam" id="PF00375">
    <property type="entry name" value="SDF"/>
    <property type="match status" value="1"/>
</dbReference>
<keyword evidence="5 9" id="KW-0812">Transmembrane</keyword>
<evidence type="ECO:0000256" key="6">
    <source>
        <dbReference type="ARBA" id="ARBA00022729"/>
    </source>
</evidence>
<feature type="transmembrane region" description="Helical" evidence="9">
    <location>
        <begin position="368"/>
        <end position="388"/>
    </location>
</feature>
<keyword evidence="8 9" id="KW-0472">Membrane</keyword>
<dbReference type="InterPro" id="IPR001638">
    <property type="entry name" value="Solute-binding_3/MltF_N"/>
</dbReference>
<dbReference type="SUPFAM" id="SSF118215">
    <property type="entry name" value="Proton glutamate symport protein"/>
    <property type="match status" value="1"/>
</dbReference>
<dbReference type="PANTHER" id="PTHR42865">
    <property type="entry name" value="PROTON/GLUTAMATE-ASPARTATE SYMPORTER"/>
    <property type="match status" value="1"/>
</dbReference>
<gene>
    <name evidence="11" type="ORF">MESINF_1079</name>
</gene>
<evidence type="ECO:0000256" key="2">
    <source>
        <dbReference type="ARBA" id="ARBA00010333"/>
    </source>
</evidence>
<feature type="domain" description="Solute-binding protein family 3/N-terminal" evidence="10">
    <location>
        <begin position="38"/>
        <end position="269"/>
    </location>
</feature>
<keyword evidence="3" id="KW-0813">Transport</keyword>
<name>A0A7Z7LEJ4_9BACT</name>
<feature type="transmembrane region" description="Helical" evidence="9">
    <location>
        <begin position="519"/>
        <end position="540"/>
    </location>
</feature>
<evidence type="ECO:0000256" key="4">
    <source>
        <dbReference type="ARBA" id="ARBA00022475"/>
    </source>
</evidence>
<dbReference type="Pfam" id="PF00497">
    <property type="entry name" value="SBP_bac_3"/>
    <property type="match status" value="1"/>
</dbReference>
<feature type="transmembrane region" description="Helical" evidence="9">
    <location>
        <begin position="400"/>
        <end position="425"/>
    </location>
</feature>
<evidence type="ECO:0000256" key="9">
    <source>
        <dbReference type="SAM" id="Phobius"/>
    </source>
</evidence>
<evidence type="ECO:0000313" key="12">
    <source>
        <dbReference type="Proteomes" id="UP000250796"/>
    </source>
</evidence>
<comment type="similarity">
    <text evidence="2">Belongs to the bacterial solute-binding protein 3 family.</text>
</comment>
<dbReference type="Gene3D" id="1.10.3860.10">
    <property type="entry name" value="Sodium:dicarboxylate symporter"/>
    <property type="match status" value="1"/>
</dbReference>
<feature type="transmembrane region" description="Helical" evidence="9">
    <location>
        <begin position="595"/>
        <end position="611"/>
    </location>
</feature>
<comment type="subcellular location">
    <subcellularLocation>
        <location evidence="1">Cell membrane</location>
        <topology evidence="1">Multi-pass membrane protein</topology>
    </subcellularLocation>
</comment>
<evidence type="ECO:0000259" key="10">
    <source>
        <dbReference type="SMART" id="SM00062"/>
    </source>
</evidence>
<feature type="transmembrane region" description="Helical" evidence="9">
    <location>
        <begin position="552"/>
        <end position="574"/>
    </location>
</feature>
<evidence type="ECO:0000256" key="1">
    <source>
        <dbReference type="ARBA" id="ARBA00004651"/>
    </source>
</evidence>
<reference evidence="11 12" key="1">
    <citation type="submission" date="2017-01" db="EMBL/GenBank/DDBJ databases">
        <authorList>
            <person name="Erauso G."/>
        </authorList>
    </citation>
    <scope>NUCLEOTIDE SEQUENCE [LARGE SCALE GENOMIC DNA]</scope>
    <source>
        <strain evidence="11">MESINF1</strain>
    </source>
</reference>
<dbReference type="SMART" id="SM00062">
    <property type="entry name" value="PBPb"/>
    <property type="match status" value="1"/>
</dbReference>
<feature type="transmembrane region" description="Helical" evidence="9">
    <location>
        <begin position="481"/>
        <end position="498"/>
    </location>
</feature>
<dbReference type="InterPro" id="IPR036458">
    <property type="entry name" value="Na:dicarbo_symporter_sf"/>
</dbReference>
<dbReference type="InterPro" id="IPR001991">
    <property type="entry name" value="Na-dicarboxylate_symporter"/>
</dbReference>
<dbReference type="PROSITE" id="PS01039">
    <property type="entry name" value="SBP_BACTERIAL_3"/>
    <property type="match status" value="1"/>
</dbReference>
<accession>A0A7Z7LEJ4</accession>
<feature type="transmembrane region" description="Helical" evidence="9">
    <location>
        <begin position="687"/>
        <end position="713"/>
    </location>
</feature>
<dbReference type="GO" id="GO:0015293">
    <property type="term" value="F:symporter activity"/>
    <property type="evidence" value="ECO:0007669"/>
    <property type="project" value="UniProtKB-KW"/>
</dbReference>
<keyword evidence="6" id="KW-0732">Signal</keyword>
<dbReference type="GO" id="GO:0005886">
    <property type="term" value="C:plasma membrane"/>
    <property type="evidence" value="ECO:0007669"/>
    <property type="project" value="UniProtKB-SubCell"/>
</dbReference>
<proteinExistence type="inferred from homology"/>
<evidence type="ECO:0000256" key="7">
    <source>
        <dbReference type="ARBA" id="ARBA00022989"/>
    </source>
</evidence>
<keyword evidence="4" id="KW-1003">Cell membrane</keyword>
<evidence type="ECO:0000256" key="5">
    <source>
        <dbReference type="ARBA" id="ARBA00022692"/>
    </source>
</evidence>
<evidence type="ECO:0000256" key="3">
    <source>
        <dbReference type="ARBA" id="ARBA00022448"/>
    </source>
</evidence>
<dbReference type="Gene3D" id="3.40.190.10">
    <property type="entry name" value="Periplasmic binding protein-like II"/>
    <property type="match status" value="2"/>
</dbReference>
<dbReference type="InterPro" id="IPR018313">
    <property type="entry name" value="SBP_3_CS"/>
</dbReference>
<dbReference type="EMBL" id="LS974202">
    <property type="protein sequence ID" value="SSC12523.1"/>
    <property type="molecule type" value="Genomic_DNA"/>
</dbReference>
<feature type="transmembrane region" description="Helical" evidence="9">
    <location>
        <begin position="631"/>
        <end position="652"/>
    </location>
</feature>
<sequence length="751" mass="84361">MGGDRMRRMILLFLIVLMVSLVFAGEFRSIEAIKASGELRILQTENYWYPFYYLDEEGKLGGIDVELGKDIAAALGVKPVFIRAIATHETLATHLKEGEGDIILSYYSYSPSRASQVYISRDYLVQNLSLLINNQILQRIKNELDELTPEKLVESLNDPSISVLVMMGTVYEKIALELFPGAKIFSIGTTENLAGLLFEKNYDVFFMNDLWTETFLVKNPSLLIHYSIYRLPSEDQIVVGVNPANADLLEWINRFLDSDYNRTREYLNRYIDYELIAKLHREISAESRVKLLLEDPYRWIVLFLILLLAFLVVWSSQKKIKKKSENGKAPHWLLNIWTILFAMVLGFYSGGAFPDIVEGLSPLGELFFNYMLLCGLPILFCVVTLNILRLLMKSGGGGFLLKFLGVVLVFFVLGALIGIVVAMIVEPGTGVPKESQEALVVSMKATNPFEEVNVTTGSILWSLPTNMISNSIVRAFAENKTLAIVFFSIILAFAIKFVNDSKREAIIDSLETVGEIFIFLFRLSYYILPFGIFSLMLSQASVFTGDTSVMKSLIMLIGCQFLCFVVWFIFSTVLGAKLAKMSPLEYLGAIKKPTMLLFALMSSVAVIPEALHTSEQVEQFNDENQRGVLPLLVVMLQPHTVSLFAVVAIFNLQLLGRSLGPMDYMYIAISSIIAVIATIGVPSPLDLFTISMVVLPFNIPPTQAIFFMLPWMYTGRRLEVMGMMINNFAAVQLFRSKKPKENLSPAAKTLE</sequence>
<keyword evidence="12" id="KW-1185">Reference proteome</keyword>
<dbReference type="AlphaFoldDB" id="A0A7Z7LEJ4"/>
<feature type="transmembrane region" description="Helical" evidence="9">
    <location>
        <begin position="664"/>
        <end position="681"/>
    </location>
</feature>
<feature type="transmembrane region" description="Helical" evidence="9">
    <location>
        <begin position="297"/>
        <end position="317"/>
    </location>
</feature>
<evidence type="ECO:0000256" key="8">
    <source>
        <dbReference type="ARBA" id="ARBA00023136"/>
    </source>
</evidence>
<organism evidence="11 12">
    <name type="scientific">Mesotoga infera</name>
    <dbReference type="NCBI Taxonomy" id="1236046"/>
    <lineage>
        <taxon>Bacteria</taxon>
        <taxon>Thermotogati</taxon>
        <taxon>Thermotogota</taxon>
        <taxon>Thermotogae</taxon>
        <taxon>Kosmotogales</taxon>
        <taxon>Kosmotogaceae</taxon>
        <taxon>Mesotoga</taxon>
    </lineage>
</organism>
<protein>
    <recommendedName>
        <fullName evidence="10">Solute-binding protein family 3/N-terminal domain-containing protein</fullName>
    </recommendedName>
</protein>
<keyword evidence="7 9" id="KW-1133">Transmembrane helix</keyword>
<dbReference type="KEGG" id="minf:MESINF_1079"/>
<feature type="transmembrane region" description="Helical" evidence="9">
    <location>
        <begin position="329"/>
        <end position="348"/>
    </location>
</feature>
<dbReference type="SUPFAM" id="SSF53850">
    <property type="entry name" value="Periplasmic binding protein-like II"/>
    <property type="match status" value="1"/>
</dbReference>
<evidence type="ECO:0000313" key="11">
    <source>
        <dbReference type="EMBL" id="SSC12523.1"/>
    </source>
</evidence>